<reference evidence="2" key="1">
    <citation type="submission" date="2023-03" db="EMBL/GenBank/DDBJ databases">
        <title>Massive genome expansion in bonnet fungi (Mycena s.s.) driven by repeated elements and novel gene families across ecological guilds.</title>
        <authorList>
            <consortium name="Lawrence Berkeley National Laboratory"/>
            <person name="Harder C.B."/>
            <person name="Miyauchi S."/>
            <person name="Viragh M."/>
            <person name="Kuo A."/>
            <person name="Thoen E."/>
            <person name="Andreopoulos B."/>
            <person name="Lu D."/>
            <person name="Skrede I."/>
            <person name="Drula E."/>
            <person name="Henrissat B."/>
            <person name="Morin E."/>
            <person name="Kohler A."/>
            <person name="Barry K."/>
            <person name="LaButti K."/>
            <person name="Morin E."/>
            <person name="Salamov A."/>
            <person name="Lipzen A."/>
            <person name="Mereny Z."/>
            <person name="Hegedus B."/>
            <person name="Baldrian P."/>
            <person name="Stursova M."/>
            <person name="Weitz H."/>
            <person name="Taylor A."/>
            <person name="Grigoriev I.V."/>
            <person name="Nagy L.G."/>
            <person name="Martin F."/>
            <person name="Kauserud H."/>
        </authorList>
    </citation>
    <scope>NUCLEOTIDE SEQUENCE</scope>
    <source>
        <strain evidence="2">CBHHK002</strain>
    </source>
</reference>
<proteinExistence type="predicted"/>
<evidence type="ECO:0000313" key="2">
    <source>
        <dbReference type="EMBL" id="KAJ7351365.1"/>
    </source>
</evidence>
<name>A0AAD7EU44_9AGAR</name>
<feature type="region of interest" description="Disordered" evidence="1">
    <location>
        <begin position="1"/>
        <end position="23"/>
    </location>
</feature>
<sequence length="338" mass="38090">MMAPSVETSVRGHHTKHPDPFTTPVRHAITSLRATSSAFLVSSSPVQASSMPSRLPALEISPEKARDVFLLSAEPTTALERELQQALRSEQERNKTQKQRIVAMQSAPVLNGAYIDLVRGQLAAQEKKKTDKKKGRLVGDGLPCLLTSREFVRRVTEFEKNAREKEEGLKQCKADREEKSTAMKEWKELDDARKARNKVIKEEHTVRLKAWEAERELAKLEHRRAHWKKPTLKGLLFSPLPKPVYAVEPGDPEKTVNPDSDTEERQQGNKRPNGDGDDGSDSENDLPSPSEDEPSSQEGEENKLPPSRWSEAVRVLPRREMVFLSDNHSKCLTGIRRG</sequence>
<accession>A0AAD7EU44</accession>
<comment type="caution">
    <text evidence="2">The sequence shown here is derived from an EMBL/GenBank/DDBJ whole genome shotgun (WGS) entry which is preliminary data.</text>
</comment>
<evidence type="ECO:0000313" key="3">
    <source>
        <dbReference type="Proteomes" id="UP001218218"/>
    </source>
</evidence>
<keyword evidence="3" id="KW-1185">Reference proteome</keyword>
<dbReference type="EMBL" id="JARIHO010000013">
    <property type="protein sequence ID" value="KAJ7351365.1"/>
    <property type="molecule type" value="Genomic_DNA"/>
</dbReference>
<gene>
    <name evidence="2" type="ORF">DFH08DRAFT_806089</name>
</gene>
<feature type="compositionally biased region" description="Acidic residues" evidence="1">
    <location>
        <begin position="275"/>
        <end position="299"/>
    </location>
</feature>
<organism evidence="2 3">
    <name type="scientific">Mycena albidolilacea</name>
    <dbReference type="NCBI Taxonomy" id="1033008"/>
    <lineage>
        <taxon>Eukaryota</taxon>
        <taxon>Fungi</taxon>
        <taxon>Dikarya</taxon>
        <taxon>Basidiomycota</taxon>
        <taxon>Agaricomycotina</taxon>
        <taxon>Agaricomycetes</taxon>
        <taxon>Agaricomycetidae</taxon>
        <taxon>Agaricales</taxon>
        <taxon>Marasmiineae</taxon>
        <taxon>Mycenaceae</taxon>
        <taxon>Mycena</taxon>
    </lineage>
</organism>
<evidence type="ECO:0000256" key="1">
    <source>
        <dbReference type="SAM" id="MobiDB-lite"/>
    </source>
</evidence>
<protein>
    <submittedName>
        <fullName evidence="2">Uncharacterized protein</fullName>
    </submittedName>
</protein>
<feature type="region of interest" description="Disordered" evidence="1">
    <location>
        <begin position="238"/>
        <end position="311"/>
    </location>
</feature>
<dbReference type="AlphaFoldDB" id="A0AAD7EU44"/>
<dbReference type="Proteomes" id="UP001218218">
    <property type="component" value="Unassembled WGS sequence"/>
</dbReference>